<dbReference type="Pfam" id="PF11736">
    <property type="entry name" value="DUF3299"/>
    <property type="match status" value="1"/>
</dbReference>
<dbReference type="AlphaFoldDB" id="A0A5B1CK85"/>
<feature type="transmembrane region" description="Helical" evidence="2">
    <location>
        <begin position="115"/>
        <end position="139"/>
    </location>
</feature>
<feature type="transmembrane region" description="Helical" evidence="2">
    <location>
        <begin position="85"/>
        <end position="103"/>
    </location>
</feature>
<protein>
    <recommendedName>
        <fullName evidence="5">DUF4190 domain-containing protein</fullName>
    </recommendedName>
</protein>
<feature type="region of interest" description="Disordered" evidence="1">
    <location>
        <begin position="1"/>
        <end position="35"/>
    </location>
</feature>
<evidence type="ECO:0000313" key="4">
    <source>
        <dbReference type="Proteomes" id="UP000322699"/>
    </source>
</evidence>
<evidence type="ECO:0008006" key="5">
    <source>
        <dbReference type="Google" id="ProtNLM"/>
    </source>
</evidence>
<name>A0A5B1CK85_9BACT</name>
<evidence type="ECO:0000256" key="1">
    <source>
        <dbReference type="SAM" id="MobiDB-lite"/>
    </source>
</evidence>
<reference evidence="3 4" key="1">
    <citation type="submission" date="2019-08" db="EMBL/GenBank/DDBJ databases">
        <title>Deep-cultivation of Planctomycetes and their phenomic and genomic characterization uncovers novel biology.</title>
        <authorList>
            <person name="Wiegand S."/>
            <person name="Jogler M."/>
            <person name="Boedeker C."/>
            <person name="Pinto D."/>
            <person name="Vollmers J."/>
            <person name="Rivas-Marin E."/>
            <person name="Kohn T."/>
            <person name="Peeters S.H."/>
            <person name="Heuer A."/>
            <person name="Rast P."/>
            <person name="Oberbeckmann S."/>
            <person name="Bunk B."/>
            <person name="Jeske O."/>
            <person name="Meyerdierks A."/>
            <person name="Storesund J.E."/>
            <person name="Kallscheuer N."/>
            <person name="Luecker S."/>
            <person name="Lage O.M."/>
            <person name="Pohl T."/>
            <person name="Merkel B.J."/>
            <person name="Hornburger P."/>
            <person name="Mueller R.-W."/>
            <person name="Bruemmer F."/>
            <person name="Labrenz M."/>
            <person name="Spormann A.M."/>
            <person name="Op Den Camp H."/>
            <person name="Overmann J."/>
            <person name="Amann R."/>
            <person name="Jetten M.S.M."/>
            <person name="Mascher T."/>
            <person name="Medema M.H."/>
            <person name="Devos D.P."/>
            <person name="Kaster A.-K."/>
            <person name="Ovreas L."/>
            <person name="Rohde M."/>
            <person name="Galperin M.Y."/>
            <person name="Jogler C."/>
        </authorList>
    </citation>
    <scope>NUCLEOTIDE SEQUENCE [LARGE SCALE GENOMIC DNA]</scope>
    <source>
        <strain evidence="3 4">LF1</strain>
    </source>
</reference>
<feature type="compositionally biased region" description="Low complexity" evidence="1">
    <location>
        <begin position="13"/>
        <end position="35"/>
    </location>
</feature>
<proteinExistence type="predicted"/>
<accession>A0A5B1CK85</accession>
<dbReference type="RefSeq" id="WP_235033333.1">
    <property type="nucleotide sequence ID" value="NZ_LWSK01000033.1"/>
</dbReference>
<keyword evidence="2" id="KW-0472">Membrane</keyword>
<evidence type="ECO:0000256" key="2">
    <source>
        <dbReference type="SAM" id="Phobius"/>
    </source>
</evidence>
<dbReference type="EMBL" id="VRLW01000001">
    <property type="protein sequence ID" value="KAA1260722.1"/>
    <property type="molecule type" value="Genomic_DNA"/>
</dbReference>
<comment type="caution">
    <text evidence="3">The sequence shown here is derived from an EMBL/GenBank/DDBJ whole genome shotgun (WGS) entry which is preliminary data.</text>
</comment>
<dbReference type="Proteomes" id="UP000322699">
    <property type="component" value="Unassembled WGS sequence"/>
</dbReference>
<gene>
    <name evidence="3" type="ORF">LF1_32630</name>
</gene>
<organism evidence="3 4">
    <name type="scientific">Rubripirellula obstinata</name>
    <dbReference type="NCBI Taxonomy" id="406547"/>
    <lineage>
        <taxon>Bacteria</taxon>
        <taxon>Pseudomonadati</taxon>
        <taxon>Planctomycetota</taxon>
        <taxon>Planctomycetia</taxon>
        <taxon>Pirellulales</taxon>
        <taxon>Pirellulaceae</taxon>
        <taxon>Rubripirellula</taxon>
    </lineage>
</organism>
<keyword evidence="2" id="KW-1133">Transmembrane helix</keyword>
<sequence length="266" mass="28225">MSANTEIEPRPNSTTASSTAESSTTASSTTGQTSEMLSGGLSAGLSSSGTDTAEFPYKAISRGAVVAIVMAVLAIPGLISEFAPLLALCILGVIGAIFALRSIRRYPEEFSGRGLAMAGLVVNAVLLFGGVGMHVYTYMTEVPDGYTRVKFYELQQESLGNNVQGPTEKAIEVHDQDIFLKGYIHPSSGSGLLKHFILVPDLGTCCFGGQPESSDMVEVTLSGGQSTVANLRKKKLAGKFRVNQAPQSLTDFDNAVFYRLRADQIK</sequence>
<dbReference type="Gene3D" id="2.40.50.870">
    <property type="entry name" value="Protein of unknown function (DUF3299)"/>
    <property type="match status" value="1"/>
</dbReference>
<evidence type="ECO:0000313" key="3">
    <source>
        <dbReference type="EMBL" id="KAA1260722.1"/>
    </source>
</evidence>
<dbReference type="InterPro" id="IPR021727">
    <property type="entry name" value="DUF3299"/>
</dbReference>
<keyword evidence="2" id="KW-0812">Transmembrane</keyword>
<keyword evidence="4" id="KW-1185">Reference proteome</keyword>